<dbReference type="RefSeq" id="WP_104517919.1">
    <property type="nucleotide sequence ID" value="NZ_NHRY01000063.1"/>
</dbReference>
<feature type="short sequence motif" description="GXSXG" evidence="4">
    <location>
        <begin position="50"/>
        <end position="54"/>
    </location>
</feature>
<feature type="active site" description="Proton acceptor" evidence="4">
    <location>
        <position position="204"/>
    </location>
</feature>
<feature type="short sequence motif" description="DGA/G" evidence="4">
    <location>
        <begin position="204"/>
        <end position="206"/>
    </location>
</feature>
<feature type="domain" description="PNPLA" evidence="5">
    <location>
        <begin position="18"/>
        <end position="217"/>
    </location>
</feature>
<name>A0A2S6NLA4_RHOGL</name>
<evidence type="ECO:0000256" key="3">
    <source>
        <dbReference type="ARBA" id="ARBA00023098"/>
    </source>
</evidence>
<evidence type="ECO:0000313" key="7">
    <source>
        <dbReference type="Proteomes" id="UP000239724"/>
    </source>
</evidence>
<dbReference type="InterPro" id="IPR050301">
    <property type="entry name" value="NTE"/>
</dbReference>
<organism evidence="6 7">
    <name type="scientific">Rhodopila globiformis</name>
    <name type="common">Rhodopseudomonas globiformis</name>
    <dbReference type="NCBI Taxonomy" id="1071"/>
    <lineage>
        <taxon>Bacteria</taxon>
        <taxon>Pseudomonadati</taxon>
        <taxon>Pseudomonadota</taxon>
        <taxon>Alphaproteobacteria</taxon>
        <taxon>Acetobacterales</taxon>
        <taxon>Acetobacteraceae</taxon>
        <taxon>Rhodopila</taxon>
    </lineage>
</organism>
<dbReference type="GO" id="GO:0016042">
    <property type="term" value="P:lipid catabolic process"/>
    <property type="evidence" value="ECO:0007669"/>
    <property type="project" value="UniProtKB-UniRule"/>
</dbReference>
<feature type="short sequence motif" description="GXGXXG" evidence="4">
    <location>
        <begin position="22"/>
        <end position="27"/>
    </location>
</feature>
<accession>A0A2S6NLA4</accession>
<dbReference type="InterPro" id="IPR016035">
    <property type="entry name" value="Acyl_Trfase/lysoPLipase"/>
</dbReference>
<dbReference type="SUPFAM" id="SSF52151">
    <property type="entry name" value="FabD/lysophospholipase-like"/>
    <property type="match status" value="1"/>
</dbReference>
<evidence type="ECO:0000256" key="4">
    <source>
        <dbReference type="PROSITE-ProRule" id="PRU01161"/>
    </source>
</evidence>
<dbReference type="PROSITE" id="PS51635">
    <property type="entry name" value="PNPLA"/>
    <property type="match status" value="1"/>
</dbReference>
<dbReference type="Proteomes" id="UP000239724">
    <property type="component" value="Unassembled WGS sequence"/>
</dbReference>
<evidence type="ECO:0000313" key="6">
    <source>
        <dbReference type="EMBL" id="PPQ36026.1"/>
    </source>
</evidence>
<feature type="active site" description="Nucleophile" evidence="4">
    <location>
        <position position="52"/>
    </location>
</feature>
<dbReference type="InterPro" id="IPR002641">
    <property type="entry name" value="PNPLA_dom"/>
</dbReference>
<gene>
    <name evidence="6" type="ORF">CCS01_05885</name>
</gene>
<dbReference type="GO" id="GO:0016787">
    <property type="term" value="F:hydrolase activity"/>
    <property type="evidence" value="ECO:0007669"/>
    <property type="project" value="UniProtKB-UniRule"/>
</dbReference>
<evidence type="ECO:0000259" key="5">
    <source>
        <dbReference type="PROSITE" id="PS51635"/>
    </source>
</evidence>
<evidence type="ECO:0000256" key="1">
    <source>
        <dbReference type="ARBA" id="ARBA00022801"/>
    </source>
</evidence>
<dbReference type="PANTHER" id="PTHR14226:SF78">
    <property type="entry name" value="SLR0060 PROTEIN"/>
    <property type="match status" value="1"/>
</dbReference>
<comment type="caution">
    <text evidence="6">The sequence shown here is derived from an EMBL/GenBank/DDBJ whole genome shotgun (WGS) entry which is preliminary data.</text>
</comment>
<proteinExistence type="predicted"/>
<keyword evidence="3 4" id="KW-0443">Lipid metabolism</keyword>
<keyword evidence="7" id="KW-1185">Reference proteome</keyword>
<keyword evidence="2 4" id="KW-0442">Lipid degradation</keyword>
<protein>
    <submittedName>
        <fullName evidence="6">Alpha/beta hydrolase</fullName>
    </submittedName>
</protein>
<dbReference type="EMBL" id="NHRY01000063">
    <property type="protein sequence ID" value="PPQ36026.1"/>
    <property type="molecule type" value="Genomic_DNA"/>
</dbReference>
<dbReference type="Pfam" id="PF01734">
    <property type="entry name" value="Patatin"/>
    <property type="match status" value="1"/>
</dbReference>
<sequence>MTGEAADGTPANRKRIKLALQGGGSHGAFTWGVLDCLLNDPRLEIEAVVGTSAGAMNAVVLVDGLDRGGPQAARARLAAFWNGVSDLAAASPLRPSLLDRMLGPGNMDFSPMWRVVDVMNKVFSPYELNPANANPLLDLLERTVDFPRLRASTQPPLFVCATNVLTGRLRVFERHEMSAPAVMASACLPTLFQAVEVDGSHYWDGGYCGNPPVFPLIYMGGGPDILIVQLNPINIPRVPRDMRSIIDRVNTLAFNSSLMREMRMIRFVTDLIDTGELSNGQYLRINIHTIDAEAELAALNASSKLNADAAFLRRLHALGVRKAQAFLDAHYDAIGQRSSTDIAAKFF</sequence>
<dbReference type="PANTHER" id="PTHR14226">
    <property type="entry name" value="NEUROPATHY TARGET ESTERASE/SWISS CHEESE D.MELANOGASTER"/>
    <property type="match status" value="1"/>
</dbReference>
<dbReference type="AlphaFoldDB" id="A0A2S6NLA4"/>
<reference evidence="6 7" key="1">
    <citation type="journal article" date="2018" name="Arch. Microbiol.">
        <title>New insights into the metabolic potential of the phototrophic purple bacterium Rhodopila globiformis DSM 161(T) from its draft genome sequence and evidence for a vanadium-dependent nitrogenase.</title>
        <authorList>
            <person name="Imhoff J.F."/>
            <person name="Rahn T."/>
            <person name="Kunzel S."/>
            <person name="Neulinger S.C."/>
        </authorList>
    </citation>
    <scope>NUCLEOTIDE SEQUENCE [LARGE SCALE GENOMIC DNA]</scope>
    <source>
        <strain evidence="6 7">DSM 161</strain>
    </source>
</reference>
<dbReference type="Gene3D" id="3.40.1090.10">
    <property type="entry name" value="Cytosolic phospholipase A2 catalytic domain"/>
    <property type="match status" value="2"/>
</dbReference>
<dbReference type="OrthoDB" id="9807112at2"/>
<keyword evidence="1 4" id="KW-0378">Hydrolase</keyword>
<evidence type="ECO:0000256" key="2">
    <source>
        <dbReference type="ARBA" id="ARBA00022963"/>
    </source>
</evidence>